<evidence type="ECO:0000259" key="5">
    <source>
        <dbReference type="PROSITE" id="PS50014"/>
    </source>
</evidence>
<evidence type="ECO:0000256" key="4">
    <source>
        <dbReference type="SAM" id="MobiDB-lite"/>
    </source>
</evidence>
<evidence type="ECO:0000256" key="2">
    <source>
        <dbReference type="PROSITE-ProRule" id="PRU00035"/>
    </source>
</evidence>
<feature type="compositionally biased region" description="Pro residues" evidence="4">
    <location>
        <begin position="342"/>
        <end position="356"/>
    </location>
</feature>
<dbReference type="AlphaFoldDB" id="A0A5E4QKH8"/>
<proteinExistence type="predicted"/>
<evidence type="ECO:0000256" key="3">
    <source>
        <dbReference type="SAM" id="Coils"/>
    </source>
</evidence>
<dbReference type="PANTHER" id="PTHR15398">
    <property type="entry name" value="BROMODOMAIN-CONTAINING PROTEIN 8"/>
    <property type="match status" value="1"/>
</dbReference>
<feature type="region of interest" description="Disordered" evidence="4">
    <location>
        <begin position="631"/>
        <end position="689"/>
    </location>
</feature>
<keyword evidence="3" id="KW-0175">Coiled coil</keyword>
<feature type="compositionally biased region" description="Acidic residues" evidence="4">
    <location>
        <begin position="539"/>
        <end position="548"/>
    </location>
</feature>
<dbReference type="Gene3D" id="1.20.920.10">
    <property type="entry name" value="Bromodomain-like"/>
    <property type="match status" value="1"/>
</dbReference>
<dbReference type="PROSITE" id="PS50014">
    <property type="entry name" value="BROMODOMAIN_2"/>
    <property type="match status" value="1"/>
</dbReference>
<feature type="non-terminal residue" evidence="6">
    <location>
        <position position="784"/>
    </location>
</feature>
<feature type="domain" description="Bromo" evidence="5">
    <location>
        <begin position="705"/>
        <end position="775"/>
    </location>
</feature>
<accession>A0A5E4QKH8</accession>
<dbReference type="InterPro" id="IPR036427">
    <property type="entry name" value="Bromodomain-like_sf"/>
</dbReference>
<evidence type="ECO:0000313" key="7">
    <source>
        <dbReference type="Proteomes" id="UP000324832"/>
    </source>
</evidence>
<keyword evidence="7" id="KW-1185">Reference proteome</keyword>
<dbReference type="PRINTS" id="PR00503">
    <property type="entry name" value="BROMODOMAIN"/>
</dbReference>
<dbReference type="Pfam" id="PF00439">
    <property type="entry name" value="Bromodomain"/>
    <property type="match status" value="1"/>
</dbReference>
<dbReference type="InterPro" id="IPR037966">
    <property type="entry name" value="Brd8_Bromo_dom"/>
</dbReference>
<sequence>MSSIQERLQQKRVPLDTWNKREQLCLASAVVRSGDQNWMSVSRALKTIGEPNRPPDWYSQKSCAAQYGALLENVETPKRKRNSDSGIETPQECILKQLTEQRIQEIQKTIAEMTEQHDIIKNAIAEVQDPETSDARIREIWADIEATKRAREREIVRRAAWLKERDERRARAERSWRPTVLPISPSTTFVSSAAPSSPLLTSLLKSSPVVTTPQRISHPANAYVDAVAPSVGAPTLSLLLEQPSVEKNAAIEHIKSQLVQIEHQLKANTQNRTVPLAPTVDIDDIEIKAEDVYAFKDIDINIPPVASMHKASPREKIIRKVGDDMFIHVSTEEGKKKDQVLAPPPQRKAVPVPEPFVPDDEEMVHLRIQQPLKKETAVEHKPALKRPKPAMEPIVVAPKPEVKISFPEVKFPTPEIKVIEPEDTKVFAKEEIQPKPESAFQVKFAAEEKSVAVQEETQKVEFEKELQKETVAEETAPVVENEKEKKAEEEIIQAKTEEKPEQVIEAEEPPPAELVSQADMQKDGQKHAILPQDIPLPPEEFESEENEVIEPVKDPTPSPEQQEPVNETVEELKKDTVKDAEQETENDIKTEDEEDLKQEDKRDEDEEDSIPLMEMIREEASLIADARMKQEYDTHTETDDDTPMELSREEEKDGKKKRDYSRKKKPDSRTCSGSESAPDSPSSNDTERQHRLWKKSVMLVYNRLCAHKYASLFLRPITDDEAPGYSAIVKRPMDLSTIRKNIDAGNVRTTAEFQRDVLLMLSNALIYNNSTHSVYAMAKEMFEE</sequence>
<feature type="compositionally biased region" description="Basic and acidic residues" evidence="4">
    <location>
        <begin position="453"/>
        <end position="471"/>
    </location>
</feature>
<feature type="compositionally biased region" description="Low complexity" evidence="4">
    <location>
        <begin position="672"/>
        <end position="683"/>
    </location>
</feature>
<feature type="coiled-coil region" evidence="3">
    <location>
        <begin position="96"/>
        <end position="123"/>
    </location>
</feature>
<feature type="compositionally biased region" description="Basic and acidic residues" evidence="4">
    <location>
        <begin position="646"/>
        <end position="656"/>
    </location>
</feature>
<feature type="compositionally biased region" description="Basic residues" evidence="4">
    <location>
        <begin position="657"/>
        <end position="666"/>
    </location>
</feature>
<dbReference type="Proteomes" id="UP000324832">
    <property type="component" value="Unassembled WGS sequence"/>
</dbReference>
<feature type="compositionally biased region" description="Acidic residues" evidence="4">
    <location>
        <begin position="590"/>
        <end position="609"/>
    </location>
</feature>
<dbReference type="EMBL" id="FZQP02003412">
    <property type="protein sequence ID" value="VVC98154.1"/>
    <property type="molecule type" value="Genomic_DNA"/>
</dbReference>
<dbReference type="CDD" id="cd05507">
    <property type="entry name" value="Bromo_brd8_like"/>
    <property type="match status" value="1"/>
</dbReference>
<gene>
    <name evidence="6" type="ORF">LSINAPIS_LOCUS9287</name>
</gene>
<dbReference type="SUPFAM" id="SSF47370">
    <property type="entry name" value="Bromodomain"/>
    <property type="match status" value="1"/>
</dbReference>
<reference evidence="6 7" key="1">
    <citation type="submission" date="2017-07" db="EMBL/GenBank/DDBJ databases">
        <authorList>
            <person name="Talla V."/>
            <person name="Backstrom N."/>
        </authorList>
    </citation>
    <scope>NUCLEOTIDE SEQUENCE [LARGE SCALE GENOMIC DNA]</scope>
</reference>
<dbReference type="InterPro" id="IPR001487">
    <property type="entry name" value="Bromodomain"/>
</dbReference>
<feature type="compositionally biased region" description="Basic and acidic residues" evidence="4">
    <location>
        <begin position="480"/>
        <end position="489"/>
    </location>
</feature>
<dbReference type="SMART" id="SM00297">
    <property type="entry name" value="BROMO"/>
    <property type="match status" value="1"/>
</dbReference>
<name>A0A5E4QKH8_9NEOP</name>
<feature type="region of interest" description="Disordered" evidence="4">
    <location>
        <begin position="334"/>
        <end position="356"/>
    </location>
</feature>
<feature type="region of interest" description="Disordered" evidence="4">
    <location>
        <begin position="453"/>
        <end position="619"/>
    </location>
</feature>
<protein>
    <recommendedName>
        <fullName evidence="5">Bromo domain-containing protein</fullName>
    </recommendedName>
</protein>
<dbReference type="PANTHER" id="PTHR15398:SF4">
    <property type="entry name" value="BROMODOMAIN-CONTAINING PROTEIN 8 ISOFORM X1"/>
    <property type="match status" value="1"/>
</dbReference>
<dbReference type="GO" id="GO:0035267">
    <property type="term" value="C:NuA4 histone acetyltransferase complex"/>
    <property type="evidence" value="ECO:0007669"/>
    <property type="project" value="TreeGrafter"/>
</dbReference>
<feature type="compositionally biased region" description="Basic and acidic residues" evidence="4">
    <location>
        <begin position="570"/>
        <end position="589"/>
    </location>
</feature>
<organism evidence="6 7">
    <name type="scientific">Leptidea sinapis</name>
    <dbReference type="NCBI Taxonomy" id="189913"/>
    <lineage>
        <taxon>Eukaryota</taxon>
        <taxon>Metazoa</taxon>
        <taxon>Ecdysozoa</taxon>
        <taxon>Arthropoda</taxon>
        <taxon>Hexapoda</taxon>
        <taxon>Insecta</taxon>
        <taxon>Pterygota</taxon>
        <taxon>Neoptera</taxon>
        <taxon>Endopterygota</taxon>
        <taxon>Lepidoptera</taxon>
        <taxon>Glossata</taxon>
        <taxon>Ditrysia</taxon>
        <taxon>Papilionoidea</taxon>
        <taxon>Pieridae</taxon>
        <taxon>Dismorphiinae</taxon>
        <taxon>Leptidea</taxon>
    </lineage>
</organism>
<evidence type="ECO:0000256" key="1">
    <source>
        <dbReference type="ARBA" id="ARBA00023117"/>
    </source>
</evidence>
<evidence type="ECO:0000313" key="6">
    <source>
        <dbReference type="EMBL" id="VVC98154.1"/>
    </source>
</evidence>
<keyword evidence="1 2" id="KW-0103">Bromodomain</keyword>